<keyword evidence="2" id="KW-1185">Reference proteome</keyword>
<reference evidence="1 2" key="1">
    <citation type="submission" date="2019-01" db="EMBL/GenBank/DDBJ databases">
        <authorList>
            <person name="Brito A."/>
        </authorList>
    </citation>
    <scope>NUCLEOTIDE SEQUENCE [LARGE SCALE GENOMIC DNA]</scope>
    <source>
        <strain evidence="1">1</strain>
    </source>
</reference>
<evidence type="ECO:0000313" key="2">
    <source>
        <dbReference type="Proteomes" id="UP000320055"/>
    </source>
</evidence>
<sequence>MSKIELYDLIIIETKVRSQSGKKPNRKSDRTLIAFITN</sequence>
<name>A0A563VPN6_9CYAN</name>
<organism evidence="1 2">
    <name type="scientific">Hyella patelloides LEGE 07179</name>
    <dbReference type="NCBI Taxonomy" id="945734"/>
    <lineage>
        <taxon>Bacteria</taxon>
        <taxon>Bacillati</taxon>
        <taxon>Cyanobacteriota</taxon>
        <taxon>Cyanophyceae</taxon>
        <taxon>Pleurocapsales</taxon>
        <taxon>Hyellaceae</taxon>
        <taxon>Hyella</taxon>
    </lineage>
</organism>
<protein>
    <recommendedName>
        <fullName evidence="3">Transposase</fullName>
    </recommendedName>
</protein>
<dbReference type="AlphaFoldDB" id="A0A563VPN6"/>
<evidence type="ECO:0008006" key="3">
    <source>
        <dbReference type="Google" id="ProtNLM"/>
    </source>
</evidence>
<proteinExistence type="predicted"/>
<evidence type="ECO:0000313" key="1">
    <source>
        <dbReference type="EMBL" id="VEP13426.1"/>
    </source>
</evidence>
<dbReference type="Proteomes" id="UP000320055">
    <property type="component" value="Unassembled WGS sequence"/>
</dbReference>
<accession>A0A563VPN6</accession>
<gene>
    <name evidence="1" type="ORF">H1P_20033</name>
</gene>
<dbReference type="EMBL" id="CAACVJ010000112">
    <property type="protein sequence ID" value="VEP13426.1"/>
    <property type="molecule type" value="Genomic_DNA"/>
</dbReference>